<dbReference type="GO" id="GO:0005524">
    <property type="term" value="F:ATP binding"/>
    <property type="evidence" value="ECO:0007669"/>
    <property type="project" value="UniProtKB-KW"/>
</dbReference>
<dbReference type="GO" id="GO:0016887">
    <property type="term" value="F:ATP hydrolysis activity"/>
    <property type="evidence" value="ECO:0007669"/>
    <property type="project" value="InterPro"/>
</dbReference>
<proteinExistence type="predicted"/>
<dbReference type="AlphaFoldDB" id="A0A2Z5UWQ7"/>
<dbReference type="KEGG" id="rvi:RVIR1_10090"/>
<evidence type="ECO:0000256" key="2">
    <source>
        <dbReference type="ARBA" id="ARBA00022840"/>
    </source>
</evidence>
<evidence type="ECO:0000313" key="4">
    <source>
        <dbReference type="Proteomes" id="UP000282483"/>
    </source>
</evidence>
<dbReference type="GO" id="GO:0005737">
    <property type="term" value="C:cytoplasm"/>
    <property type="evidence" value="ECO:0007669"/>
    <property type="project" value="TreeGrafter"/>
</dbReference>
<dbReference type="Gene3D" id="3.40.50.300">
    <property type="entry name" value="P-loop containing nucleotide triphosphate hydrolases"/>
    <property type="match status" value="1"/>
</dbReference>
<dbReference type="PANTHER" id="PTHR12169:SF6">
    <property type="entry name" value="AFG1-LIKE ATPASE"/>
    <property type="match status" value="1"/>
</dbReference>
<keyword evidence="4" id="KW-1185">Reference proteome</keyword>
<sequence length="356" mass="41497">MTPLQAYTQKIQEKILSYDPHQEMAMQQLQQIYTALLSTRKWRLFKKQPVCKGLYLWGEVGRGKTFLMDLFYNHLPVPKMRLHFYQFMQSIHAELTRLQGQSNPLDKIAQDFARKTHVLCLDEFLVHEIGDAMLLSQLLQSLFKQGITLITTANMPPDALYQNGLQRALFLPAITQLKQHLTIFHLETCRDYRLYQDIEKNNSLDNPVLVMPLSHVQHLFDVLTKDQTIHSQPLSIHGRLIKHKGYTDNTVWFDFASICAIPRSQIDYLSIARRFSTVLISQLMPMSEHNDNSARLFIHLVDVFYDAGIQLIVTSDTTMHDLYPQGRFLFEFKRTKSRLMAFQKEALKLINEKKGI</sequence>
<dbReference type="PANTHER" id="PTHR12169">
    <property type="entry name" value="ATPASE N2B"/>
    <property type="match status" value="1"/>
</dbReference>
<accession>A0A2Z5UWQ7</accession>
<dbReference type="InterPro" id="IPR005654">
    <property type="entry name" value="ATPase_AFG1-like"/>
</dbReference>
<reference evidence="3 4" key="1">
    <citation type="submission" date="2017-03" db="EMBL/GenBank/DDBJ databases">
        <title>The genome sequence of Candidatus Rickettsiella viridis.</title>
        <authorList>
            <person name="Nikoh N."/>
            <person name="Tsuchida T."/>
            <person name="Yamaguchi K."/>
            <person name="Maeda T."/>
            <person name="Shigenobu S."/>
            <person name="Fukatsu T."/>
        </authorList>
    </citation>
    <scope>NUCLEOTIDE SEQUENCE [LARGE SCALE GENOMIC DNA]</scope>
    <source>
        <strain evidence="3 4">Ap-RA04</strain>
    </source>
</reference>
<keyword evidence="2" id="KW-0067">ATP-binding</keyword>
<keyword evidence="1" id="KW-0547">Nucleotide-binding</keyword>
<dbReference type="NCBIfam" id="NF040713">
    <property type="entry name" value="ZapE"/>
    <property type="match status" value="1"/>
</dbReference>
<dbReference type="InterPro" id="IPR027417">
    <property type="entry name" value="P-loop_NTPase"/>
</dbReference>
<gene>
    <name evidence="3" type="primary">yhbH</name>
    <name evidence="3" type="ORF">RVIR1_10090</name>
</gene>
<evidence type="ECO:0000256" key="1">
    <source>
        <dbReference type="ARBA" id="ARBA00022741"/>
    </source>
</evidence>
<dbReference type="GO" id="GO:0032153">
    <property type="term" value="C:cell division site"/>
    <property type="evidence" value="ECO:0007669"/>
    <property type="project" value="TreeGrafter"/>
</dbReference>
<dbReference type="Proteomes" id="UP000282483">
    <property type="component" value="Chromosome"/>
</dbReference>
<dbReference type="GO" id="GO:0051301">
    <property type="term" value="P:cell division"/>
    <property type="evidence" value="ECO:0007669"/>
    <property type="project" value="TreeGrafter"/>
</dbReference>
<dbReference type="OrthoDB" id="9774491at2"/>
<organism evidence="3 4">
    <name type="scientific">Candidatus Rickettsiella viridis</name>
    <dbReference type="NCBI Taxonomy" id="676208"/>
    <lineage>
        <taxon>Bacteria</taxon>
        <taxon>Pseudomonadati</taxon>
        <taxon>Pseudomonadota</taxon>
        <taxon>Gammaproteobacteria</taxon>
        <taxon>Legionellales</taxon>
        <taxon>Coxiellaceae</taxon>
        <taxon>Rickettsiella</taxon>
    </lineage>
</organism>
<dbReference type="Pfam" id="PF03969">
    <property type="entry name" value="AFG1_ATPase"/>
    <property type="match status" value="1"/>
</dbReference>
<dbReference type="SUPFAM" id="SSF52540">
    <property type="entry name" value="P-loop containing nucleoside triphosphate hydrolases"/>
    <property type="match status" value="1"/>
</dbReference>
<dbReference type="RefSeq" id="WP_126322942.1">
    <property type="nucleotide sequence ID" value="NZ_AP018005.1"/>
</dbReference>
<protein>
    <submittedName>
        <fullName evidence="3">AFG1-family ATPase</fullName>
    </submittedName>
</protein>
<evidence type="ECO:0000313" key="3">
    <source>
        <dbReference type="EMBL" id="BBB15481.1"/>
    </source>
</evidence>
<dbReference type="EMBL" id="AP018005">
    <property type="protein sequence ID" value="BBB15481.1"/>
    <property type="molecule type" value="Genomic_DNA"/>
</dbReference>
<name>A0A2Z5UWQ7_9COXI</name>